<dbReference type="Proteomes" id="UP000304951">
    <property type="component" value="Unassembled WGS sequence"/>
</dbReference>
<evidence type="ECO:0000313" key="4">
    <source>
        <dbReference type="Proteomes" id="UP000304951"/>
    </source>
</evidence>
<dbReference type="GO" id="GO:0001181">
    <property type="term" value="F:RNA polymerase I general transcription initiation factor activity"/>
    <property type="evidence" value="ECO:0007669"/>
    <property type="project" value="InterPro"/>
</dbReference>
<feature type="compositionally biased region" description="Polar residues" evidence="1">
    <location>
        <begin position="118"/>
        <end position="128"/>
    </location>
</feature>
<proteinExistence type="predicted"/>
<dbReference type="PANTHER" id="PTHR28244:SF1">
    <property type="entry name" value="RNA POLYMERASE I-SPECIFIC TRANSCRIPTION INITIATION FACTOR RRN11"/>
    <property type="match status" value="1"/>
</dbReference>
<reference evidence="3 4" key="1">
    <citation type="submission" date="2018-10" db="EMBL/GenBank/DDBJ databases">
        <title>Fifty Aureobasidium pullulans genomes reveal a recombining polyextremotolerant generalist.</title>
        <authorList>
            <person name="Gostincar C."/>
            <person name="Turk M."/>
            <person name="Zajc J."/>
            <person name="Gunde-Cimerman N."/>
        </authorList>
    </citation>
    <scope>NUCLEOTIDE SEQUENCE [LARGE SCALE GENOMIC DNA]</scope>
    <source>
        <strain evidence="3 4">EXF-11900</strain>
    </source>
</reference>
<feature type="compositionally biased region" description="Basic and acidic residues" evidence="1">
    <location>
        <begin position="326"/>
        <end position="338"/>
    </location>
</feature>
<dbReference type="InterPro" id="IPR053029">
    <property type="entry name" value="RNA_pol_I-specific_init_factor"/>
</dbReference>
<evidence type="ECO:0000256" key="2">
    <source>
        <dbReference type="SAM" id="SignalP"/>
    </source>
</evidence>
<gene>
    <name evidence="3" type="ORF">D6D28_03523</name>
</gene>
<feature type="region of interest" description="Disordered" evidence="1">
    <location>
        <begin position="89"/>
        <end position="163"/>
    </location>
</feature>
<keyword evidence="2" id="KW-0732">Signal</keyword>
<dbReference type="GO" id="GO:0042790">
    <property type="term" value="P:nucleolar large rRNA transcription by RNA polymerase I"/>
    <property type="evidence" value="ECO:0007669"/>
    <property type="project" value="TreeGrafter"/>
</dbReference>
<protein>
    <recommendedName>
        <fullName evidence="5">Transcription factor domain-containing protein</fullName>
    </recommendedName>
</protein>
<dbReference type="GO" id="GO:0070860">
    <property type="term" value="C:RNA polymerase I core factor complex"/>
    <property type="evidence" value="ECO:0007669"/>
    <property type="project" value="TreeGrafter"/>
</dbReference>
<dbReference type="GO" id="GO:0017025">
    <property type="term" value="F:TBP-class protein binding"/>
    <property type="evidence" value="ECO:0007669"/>
    <property type="project" value="TreeGrafter"/>
</dbReference>
<feature type="compositionally biased region" description="Acidic residues" evidence="1">
    <location>
        <begin position="108"/>
        <end position="117"/>
    </location>
</feature>
<evidence type="ECO:0000256" key="1">
    <source>
        <dbReference type="SAM" id="MobiDB-lite"/>
    </source>
</evidence>
<dbReference type="InterPro" id="IPR007224">
    <property type="entry name" value="TIF_Rrn11"/>
</dbReference>
<feature type="region of interest" description="Disordered" evidence="1">
    <location>
        <begin position="326"/>
        <end position="350"/>
    </location>
</feature>
<dbReference type="AlphaFoldDB" id="A0A4S8SQ39"/>
<dbReference type="PANTHER" id="PTHR28244">
    <property type="entry name" value="RNA POLYMERASE I-SPECIFIC TRANSCRIPTION INITIATION FACTOR RRN11"/>
    <property type="match status" value="1"/>
</dbReference>
<comment type="caution">
    <text evidence="3">The sequence shown here is derived from an EMBL/GenBank/DDBJ whole genome shotgun (WGS) entry which is preliminary data.</text>
</comment>
<evidence type="ECO:0000313" key="3">
    <source>
        <dbReference type="EMBL" id="THV73096.1"/>
    </source>
</evidence>
<accession>A0A4S8SQ39</accession>
<feature type="chain" id="PRO_5020555656" description="Transcription factor domain-containing protein" evidence="2">
    <location>
        <begin position="24"/>
        <end position="445"/>
    </location>
</feature>
<feature type="signal peptide" evidence="2">
    <location>
        <begin position="1"/>
        <end position="23"/>
    </location>
</feature>
<evidence type="ECO:0008006" key="5">
    <source>
        <dbReference type="Google" id="ProtNLM"/>
    </source>
</evidence>
<organism evidence="3 4">
    <name type="scientific">Aureobasidium pullulans</name>
    <name type="common">Black yeast</name>
    <name type="synonym">Pullularia pullulans</name>
    <dbReference type="NCBI Taxonomy" id="5580"/>
    <lineage>
        <taxon>Eukaryota</taxon>
        <taxon>Fungi</taxon>
        <taxon>Dikarya</taxon>
        <taxon>Ascomycota</taxon>
        <taxon>Pezizomycotina</taxon>
        <taxon>Dothideomycetes</taxon>
        <taxon>Dothideomycetidae</taxon>
        <taxon>Dothideales</taxon>
        <taxon>Saccotheciaceae</taxon>
        <taxon>Aureobasidium</taxon>
    </lineage>
</organism>
<dbReference type="Pfam" id="PF04090">
    <property type="entry name" value="Rrn11"/>
    <property type="match status" value="1"/>
</dbReference>
<dbReference type="EMBL" id="QZAF01000103">
    <property type="protein sequence ID" value="THV73096.1"/>
    <property type="molecule type" value="Genomic_DNA"/>
</dbReference>
<dbReference type="GO" id="GO:0001164">
    <property type="term" value="F:RNA polymerase I core promoter sequence-specific DNA binding"/>
    <property type="evidence" value="ECO:0007669"/>
    <property type="project" value="InterPro"/>
</dbReference>
<sequence length="445" mass="50024">MHLPFVSVCFCLSCLHSIPVANAHIDSNTLHSRGRTLPNRPTPAAASRSLADLFQEKPPLRFSPAPTLLTALIVAHHFTPVYPLHEPQHSFRSKQYAPPRKRKRQQGNDDDSDDSDTNVEPLQPVQSHDINDPYRVAGWPENIPLPGSSFPHSPAVKPKGRQLSSDNLQKELAGLKPPLYVPPPGEQDTTPSLRRHHLSVLTTILHTSLLKHDFVRAGRAWGMILRTDIMGRPLDVRTHGRWGVGAEILMRKFSPENIIDEQLYNRTIISDEGFEAAKDYYERLILQFPYQKTNPNAISSLTFYPAMFGLCIYEIQQKCRLAYERTRKDSPEVEHSDSELGLNGNPEEETSAIKRSELASAASLAARMDELMLSPPFDTTPSLLQLRVSIALWLADLYRTTADSDDDDDENKERASMERAKARRCLDRLKAAGVTAPQMLMDISD</sequence>
<name>A0A4S8SQ39_AURPU</name>